<feature type="transmembrane region" description="Helical" evidence="5">
    <location>
        <begin position="236"/>
        <end position="259"/>
    </location>
</feature>
<proteinExistence type="predicted"/>
<dbReference type="Proteomes" id="UP001597417">
    <property type="component" value="Unassembled WGS sequence"/>
</dbReference>
<evidence type="ECO:0000256" key="5">
    <source>
        <dbReference type="SAM" id="Phobius"/>
    </source>
</evidence>
<feature type="transmembrane region" description="Helical" evidence="5">
    <location>
        <begin position="362"/>
        <end position="387"/>
    </location>
</feature>
<keyword evidence="2 5" id="KW-0812">Transmembrane</keyword>
<gene>
    <name evidence="7" type="ORF">ACFSXZ_40615</name>
</gene>
<feature type="transmembrane region" description="Helical" evidence="5">
    <location>
        <begin position="304"/>
        <end position="324"/>
    </location>
</feature>
<keyword evidence="3 5" id="KW-1133">Transmembrane helix</keyword>
<keyword evidence="4 5" id="KW-0472">Membrane</keyword>
<evidence type="ECO:0000313" key="7">
    <source>
        <dbReference type="EMBL" id="MFD2422645.1"/>
    </source>
</evidence>
<dbReference type="Pfam" id="PF07690">
    <property type="entry name" value="MFS_1"/>
    <property type="match status" value="1"/>
</dbReference>
<evidence type="ECO:0000256" key="3">
    <source>
        <dbReference type="ARBA" id="ARBA00022989"/>
    </source>
</evidence>
<feature type="transmembrane region" description="Helical" evidence="5">
    <location>
        <begin position="20"/>
        <end position="40"/>
    </location>
</feature>
<dbReference type="InterPro" id="IPR020846">
    <property type="entry name" value="MFS_dom"/>
</dbReference>
<dbReference type="RefSeq" id="WP_378271827.1">
    <property type="nucleotide sequence ID" value="NZ_JBHUKR010000029.1"/>
</dbReference>
<feature type="transmembrane region" description="Helical" evidence="5">
    <location>
        <begin position="330"/>
        <end position="355"/>
    </location>
</feature>
<dbReference type="InterPro" id="IPR036259">
    <property type="entry name" value="MFS_trans_sf"/>
</dbReference>
<feature type="transmembrane region" description="Helical" evidence="5">
    <location>
        <begin position="90"/>
        <end position="111"/>
    </location>
</feature>
<dbReference type="InterPro" id="IPR011701">
    <property type="entry name" value="MFS"/>
</dbReference>
<feature type="transmembrane region" description="Helical" evidence="5">
    <location>
        <begin position="148"/>
        <end position="168"/>
    </location>
</feature>
<feature type="transmembrane region" description="Helical" evidence="5">
    <location>
        <begin position="174"/>
        <end position="195"/>
    </location>
</feature>
<feature type="domain" description="Major facilitator superfamily (MFS) profile" evidence="6">
    <location>
        <begin position="18"/>
        <end position="420"/>
    </location>
</feature>
<feature type="transmembrane region" description="Helical" evidence="5">
    <location>
        <begin position="47"/>
        <end position="70"/>
    </location>
</feature>
<organism evidence="7 8">
    <name type="scientific">Amycolatopsis pigmentata</name>
    <dbReference type="NCBI Taxonomy" id="450801"/>
    <lineage>
        <taxon>Bacteria</taxon>
        <taxon>Bacillati</taxon>
        <taxon>Actinomycetota</taxon>
        <taxon>Actinomycetes</taxon>
        <taxon>Pseudonocardiales</taxon>
        <taxon>Pseudonocardiaceae</taxon>
        <taxon>Amycolatopsis</taxon>
    </lineage>
</organism>
<feature type="transmembrane region" description="Helical" evidence="5">
    <location>
        <begin position="393"/>
        <end position="413"/>
    </location>
</feature>
<evidence type="ECO:0000256" key="4">
    <source>
        <dbReference type="ARBA" id="ARBA00023136"/>
    </source>
</evidence>
<sequence>MTDATSLRESFRVGGRRTIFVLSGLAVLDAADSAGFGVLAPDIQKSLHLSTTTITVTAALAGFTVSFAALPLGVLGDRMRRTLIAGVSTLLWAGASVLTAVAQAAWQLALIRTLSGIGKANEGPVQSALLTDAYPPRGRGKIFAIHRAGLPVGILLGPALLGGVASVAGGGDGWRWAFAFMAVPAVILGVTTLSVPEPERGRFEAGDHSAAAKPDDPAVTLRTAFASLRKVRTFSLIMVSLGAFGFAVTTVPIYLNIVMEQHFHLEAGSRGAVGSVSSVGALLGAVVGGKYADQLFARSPERCMYAVGVAVAALGCGLGLQAYAPNVAAFIVIGFITQALLFAGLVPVILVVATITPFQFRAVGFAIVGLYLSLVGGLGGALLGAVFEGALGPQAAVAILAPVASLVAAAFMVRGARTVRADVAQVTAVSG</sequence>
<protein>
    <submittedName>
        <fullName evidence="7">MFS transporter</fullName>
    </submittedName>
</protein>
<dbReference type="SUPFAM" id="SSF103473">
    <property type="entry name" value="MFS general substrate transporter"/>
    <property type="match status" value="1"/>
</dbReference>
<keyword evidence="8" id="KW-1185">Reference proteome</keyword>
<accession>A0ABW5G720</accession>
<dbReference type="Gene3D" id="1.20.1250.20">
    <property type="entry name" value="MFS general substrate transporter like domains"/>
    <property type="match status" value="2"/>
</dbReference>
<dbReference type="EMBL" id="JBHUKR010000029">
    <property type="protein sequence ID" value="MFD2422645.1"/>
    <property type="molecule type" value="Genomic_DNA"/>
</dbReference>
<evidence type="ECO:0000256" key="2">
    <source>
        <dbReference type="ARBA" id="ARBA00022692"/>
    </source>
</evidence>
<dbReference type="PANTHER" id="PTHR23508:SF10">
    <property type="entry name" value="CARBOXYLIC ACID TRANSPORTER PROTEIN HOMOLOG"/>
    <property type="match status" value="1"/>
</dbReference>
<dbReference type="PANTHER" id="PTHR23508">
    <property type="entry name" value="CARBOXYLIC ACID TRANSPORTER PROTEIN HOMOLOG"/>
    <property type="match status" value="1"/>
</dbReference>
<name>A0ABW5G720_9PSEU</name>
<dbReference type="PROSITE" id="PS50850">
    <property type="entry name" value="MFS"/>
    <property type="match status" value="1"/>
</dbReference>
<comment type="subcellular location">
    <subcellularLocation>
        <location evidence="1">Cell membrane</location>
        <topology evidence="1">Multi-pass membrane protein</topology>
    </subcellularLocation>
</comment>
<evidence type="ECO:0000259" key="6">
    <source>
        <dbReference type="PROSITE" id="PS50850"/>
    </source>
</evidence>
<reference evidence="8" key="1">
    <citation type="journal article" date="2019" name="Int. J. Syst. Evol. Microbiol.">
        <title>The Global Catalogue of Microorganisms (GCM) 10K type strain sequencing project: providing services to taxonomists for standard genome sequencing and annotation.</title>
        <authorList>
            <consortium name="The Broad Institute Genomics Platform"/>
            <consortium name="The Broad Institute Genome Sequencing Center for Infectious Disease"/>
            <person name="Wu L."/>
            <person name="Ma J."/>
        </authorList>
    </citation>
    <scope>NUCLEOTIDE SEQUENCE [LARGE SCALE GENOMIC DNA]</scope>
    <source>
        <strain evidence="8">CGMCC 4.7645</strain>
    </source>
</reference>
<evidence type="ECO:0000256" key="1">
    <source>
        <dbReference type="ARBA" id="ARBA00004651"/>
    </source>
</evidence>
<comment type="caution">
    <text evidence="7">The sequence shown here is derived from an EMBL/GenBank/DDBJ whole genome shotgun (WGS) entry which is preliminary data.</text>
</comment>
<evidence type="ECO:0000313" key="8">
    <source>
        <dbReference type="Proteomes" id="UP001597417"/>
    </source>
</evidence>